<dbReference type="AlphaFoldDB" id="A0A5P9NM17"/>
<dbReference type="PANTHER" id="PTHR41532:SF1">
    <property type="entry name" value="FIXS PROTEIN"/>
    <property type="match status" value="1"/>
</dbReference>
<accession>A0A5P9NM17</accession>
<name>A0A5P9NM17_9GAMM</name>
<dbReference type="OrthoDB" id="9802763at2"/>
<gene>
    <name evidence="2" type="primary">ccoS</name>
    <name evidence="2" type="ORF">EY643_13245</name>
</gene>
<evidence type="ECO:0000256" key="1">
    <source>
        <dbReference type="SAM" id="Phobius"/>
    </source>
</evidence>
<keyword evidence="1" id="KW-1133">Transmembrane helix</keyword>
<dbReference type="PANTHER" id="PTHR41532">
    <property type="entry name" value="FIXS PROTEIN"/>
    <property type="match status" value="1"/>
</dbReference>
<sequence length="63" mass="7172">MDSLYLLIPIAIVFVAVGIKLLLWAIDNGQYDDLDKEAWSILNEDKRAEKKQPSQSQVNDDSH</sequence>
<dbReference type="RefSeq" id="WP_153239687.1">
    <property type="nucleotide sequence ID" value="NZ_CP036422.1"/>
</dbReference>
<organism evidence="2 3">
    <name type="scientific">Halioglobus maricola</name>
    <dbReference type="NCBI Taxonomy" id="2601894"/>
    <lineage>
        <taxon>Bacteria</taxon>
        <taxon>Pseudomonadati</taxon>
        <taxon>Pseudomonadota</taxon>
        <taxon>Gammaproteobacteria</taxon>
        <taxon>Cellvibrionales</taxon>
        <taxon>Halieaceae</taxon>
        <taxon>Halioglobus</taxon>
    </lineage>
</organism>
<keyword evidence="1" id="KW-0472">Membrane</keyword>
<dbReference type="EMBL" id="CP036422">
    <property type="protein sequence ID" value="QFU76545.1"/>
    <property type="molecule type" value="Genomic_DNA"/>
</dbReference>
<keyword evidence="1" id="KW-0812">Transmembrane</keyword>
<keyword evidence="3" id="KW-1185">Reference proteome</keyword>
<proteinExistence type="predicted"/>
<dbReference type="NCBIfam" id="TIGR00847">
    <property type="entry name" value="ccoS"/>
    <property type="match status" value="1"/>
</dbReference>
<evidence type="ECO:0000313" key="3">
    <source>
        <dbReference type="Proteomes" id="UP000326287"/>
    </source>
</evidence>
<reference evidence="2 3" key="1">
    <citation type="submission" date="2019-02" db="EMBL/GenBank/DDBJ databases">
        <authorList>
            <person name="Li S.-H."/>
        </authorList>
    </citation>
    <scope>NUCLEOTIDE SEQUENCE [LARGE SCALE GENOMIC DNA]</scope>
    <source>
        <strain evidence="2 3">IMCC14385</strain>
    </source>
</reference>
<dbReference type="KEGG" id="halc:EY643_13245"/>
<dbReference type="Proteomes" id="UP000326287">
    <property type="component" value="Chromosome"/>
</dbReference>
<dbReference type="InterPro" id="IPR004714">
    <property type="entry name" value="Cyt_oxidase_maturation_cbb3"/>
</dbReference>
<evidence type="ECO:0000313" key="2">
    <source>
        <dbReference type="EMBL" id="QFU76545.1"/>
    </source>
</evidence>
<feature type="transmembrane region" description="Helical" evidence="1">
    <location>
        <begin position="6"/>
        <end position="26"/>
    </location>
</feature>
<dbReference type="Pfam" id="PF03597">
    <property type="entry name" value="FixS"/>
    <property type="match status" value="1"/>
</dbReference>
<protein>
    <submittedName>
        <fullName evidence="2">Cbb3-type cytochrome oxidase assembly protein CcoS</fullName>
    </submittedName>
</protein>